<dbReference type="AlphaFoldDB" id="A0A7C9F866"/>
<reference evidence="1" key="1">
    <citation type="journal article" date="2013" name="J. Plant Res.">
        <title>Effect of fungi and light on seed germination of three Opuntia species from semiarid lands of central Mexico.</title>
        <authorList>
            <person name="Delgado-Sanchez P."/>
            <person name="Jimenez-Bremont J.F."/>
            <person name="Guerrero-Gonzalez Mde L."/>
            <person name="Flores J."/>
        </authorList>
    </citation>
    <scope>NUCLEOTIDE SEQUENCE</scope>
    <source>
        <tissue evidence="1">Cladode</tissue>
    </source>
</reference>
<name>A0A7C9F866_OPUST</name>
<sequence>MDVGRSRVWKIIIDHTIKTLEVQTSSSNISSYQNPGFTSSKIIDCILTLRLRQMRMDNIHPNISEHQFFIELFCPFYALHKDQHRWIQALSKILSNSYKLPFFTSSKDQFLFYCLRCRILSAYNNPDSIMHQCACKVLDSIR</sequence>
<accession>A0A7C9F866</accession>
<dbReference type="EMBL" id="GISG01257907">
    <property type="protein sequence ID" value="MBA4673166.1"/>
    <property type="molecule type" value="Transcribed_RNA"/>
</dbReference>
<proteinExistence type="predicted"/>
<protein>
    <submittedName>
        <fullName evidence="1">Uncharacterized protein</fullName>
    </submittedName>
</protein>
<reference evidence="1" key="2">
    <citation type="submission" date="2020-07" db="EMBL/GenBank/DDBJ databases">
        <authorList>
            <person name="Vera ALvarez R."/>
            <person name="Arias-Moreno D.M."/>
            <person name="Jimenez-Jacinto V."/>
            <person name="Jimenez-Bremont J.F."/>
            <person name="Swaminathan K."/>
            <person name="Moose S.P."/>
            <person name="Guerrero-Gonzalez M.L."/>
            <person name="Marino-Ramirez L."/>
            <person name="Landsman D."/>
            <person name="Rodriguez-Kessler M."/>
            <person name="Delgado-Sanchez P."/>
        </authorList>
    </citation>
    <scope>NUCLEOTIDE SEQUENCE</scope>
    <source>
        <tissue evidence="1">Cladode</tissue>
    </source>
</reference>
<evidence type="ECO:0000313" key="1">
    <source>
        <dbReference type="EMBL" id="MBA4673164.1"/>
    </source>
</evidence>
<dbReference type="EMBL" id="GISG01257905">
    <property type="protein sequence ID" value="MBA4673164.1"/>
    <property type="molecule type" value="Transcribed_RNA"/>
</dbReference>
<organism evidence="1">
    <name type="scientific">Opuntia streptacantha</name>
    <name type="common">Prickly pear cactus</name>
    <name type="synonym">Opuntia cardona</name>
    <dbReference type="NCBI Taxonomy" id="393608"/>
    <lineage>
        <taxon>Eukaryota</taxon>
        <taxon>Viridiplantae</taxon>
        <taxon>Streptophyta</taxon>
        <taxon>Embryophyta</taxon>
        <taxon>Tracheophyta</taxon>
        <taxon>Spermatophyta</taxon>
        <taxon>Magnoliopsida</taxon>
        <taxon>eudicotyledons</taxon>
        <taxon>Gunneridae</taxon>
        <taxon>Pentapetalae</taxon>
        <taxon>Caryophyllales</taxon>
        <taxon>Cactineae</taxon>
        <taxon>Cactaceae</taxon>
        <taxon>Opuntioideae</taxon>
        <taxon>Opuntia</taxon>
    </lineage>
</organism>
<dbReference type="EMBL" id="GISG01257906">
    <property type="protein sequence ID" value="MBA4673165.1"/>
    <property type="molecule type" value="Transcribed_RNA"/>
</dbReference>